<feature type="domain" description="Thioredoxin" evidence="2">
    <location>
        <begin position="8"/>
        <end position="122"/>
    </location>
</feature>
<dbReference type="InterPro" id="IPR036249">
    <property type="entry name" value="Thioredoxin-like_sf"/>
</dbReference>
<dbReference type="Pfam" id="PF00085">
    <property type="entry name" value="Thioredoxin"/>
    <property type="match status" value="1"/>
</dbReference>
<dbReference type="Proteomes" id="UP000022141">
    <property type="component" value="Unassembled WGS sequence"/>
</dbReference>
<evidence type="ECO:0000259" key="2">
    <source>
        <dbReference type="PROSITE" id="PS51352"/>
    </source>
</evidence>
<name>A0A011QZZ6_ACCRE</name>
<dbReference type="PROSITE" id="PS51352">
    <property type="entry name" value="THIOREDOXIN_2"/>
    <property type="match status" value="1"/>
</dbReference>
<dbReference type="PATRIC" id="fig|1454004.3.peg.4008"/>
<gene>
    <name evidence="3" type="ORF">AW11_03905</name>
</gene>
<reference evidence="3" key="1">
    <citation type="submission" date="2014-02" db="EMBL/GenBank/DDBJ databases">
        <title>Expanding our view of genomic diversity in Candidatus Accumulibacter clades.</title>
        <authorList>
            <person name="Skennerton C.T."/>
            <person name="Barr J.J."/>
            <person name="Slater F.R."/>
            <person name="Bond P.L."/>
            <person name="Tyson G.W."/>
        </authorList>
    </citation>
    <scope>NUCLEOTIDE SEQUENCE [LARGE SCALE GENOMIC DNA]</scope>
</reference>
<evidence type="ECO:0000256" key="1">
    <source>
        <dbReference type="SAM" id="MobiDB-lite"/>
    </source>
</evidence>
<dbReference type="CDD" id="cd02947">
    <property type="entry name" value="TRX_family"/>
    <property type="match status" value="1"/>
</dbReference>
<protein>
    <submittedName>
        <fullName evidence="3">Thioredoxin</fullName>
    </submittedName>
</protein>
<dbReference type="Gene3D" id="3.40.30.10">
    <property type="entry name" value="Glutaredoxin"/>
    <property type="match status" value="1"/>
</dbReference>
<feature type="region of interest" description="Disordered" evidence="1">
    <location>
        <begin position="1"/>
        <end position="24"/>
    </location>
</feature>
<dbReference type="InterPro" id="IPR013766">
    <property type="entry name" value="Thioredoxin_domain"/>
</dbReference>
<organism evidence="3 4">
    <name type="scientific">Accumulibacter regalis</name>
    <dbReference type="NCBI Taxonomy" id="522306"/>
    <lineage>
        <taxon>Bacteria</taxon>
        <taxon>Pseudomonadati</taxon>
        <taxon>Pseudomonadota</taxon>
        <taxon>Betaproteobacteria</taxon>
        <taxon>Candidatus Accumulibacter</taxon>
    </lineage>
</organism>
<dbReference type="SUPFAM" id="SSF52833">
    <property type="entry name" value="Thioredoxin-like"/>
    <property type="match status" value="1"/>
</dbReference>
<evidence type="ECO:0000313" key="3">
    <source>
        <dbReference type="EMBL" id="EXI84429.1"/>
    </source>
</evidence>
<sequence>MSTRSANAGVMESAPRTDHPEKHGQRNPALAEFVIVCLCAEWCGVCREYREGFAALARQFPEAGFHWLDIEEHADNLGDIDVENFPTLLIKRRNLVLFYGIMLPTPSHLKRTLEAFLEQSSEESEEYAFSSVDRHGWQDDPDLRHLDAACLGRFCPQD</sequence>
<feature type="compositionally biased region" description="Basic and acidic residues" evidence="1">
    <location>
        <begin position="15"/>
        <end position="24"/>
    </location>
</feature>
<dbReference type="AlphaFoldDB" id="A0A011QZZ6"/>
<comment type="caution">
    <text evidence="3">The sequence shown here is derived from an EMBL/GenBank/DDBJ whole genome shotgun (WGS) entry which is preliminary data.</text>
</comment>
<proteinExistence type="predicted"/>
<accession>A0A011QZZ6</accession>
<keyword evidence="4" id="KW-1185">Reference proteome</keyword>
<dbReference type="STRING" id="1454004.AW11_03905"/>
<evidence type="ECO:0000313" key="4">
    <source>
        <dbReference type="Proteomes" id="UP000022141"/>
    </source>
</evidence>
<dbReference type="EMBL" id="JEMY01000070">
    <property type="protein sequence ID" value="EXI84429.1"/>
    <property type="molecule type" value="Genomic_DNA"/>
</dbReference>
<dbReference type="eggNOG" id="COG0526">
    <property type="taxonomic scope" value="Bacteria"/>
</dbReference>